<feature type="domain" description="AARP2CN" evidence="2">
    <location>
        <begin position="152"/>
        <end position="231"/>
    </location>
</feature>
<reference evidence="4" key="1">
    <citation type="submission" date="2021-05" db="EMBL/GenBank/DDBJ databases">
        <title>A free-living protist that lacks canonical eukaryotic 1 DNA replication and segregation systems.</title>
        <authorList>
            <person name="Salas-Leiva D.E."/>
            <person name="Tromer E.C."/>
            <person name="Curtis B.A."/>
            <person name="Jerlstrom-Hultqvist J."/>
            <person name="Kolisko M."/>
            <person name="Yi Z."/>
            <person name="Salas-Leiva J.S."/>
            <person name="Gallot-Lavallee L."/>
            <person name="Kops G.J.P.L."/>
            <person name="Archibald J.M."/>
            <person name="Simpson A.G.B."/>
            <person name="Roger A.J."/>
        </authorList>
    </citation>
    <scope>NUCLEOTIDE SEQUENCE</scope>
    <source>
        <strain evidence="4">BICM</strain>
    </source>
</reference>
<gene>
    <name evidence="4" type="ORF">J8273_3051</name>
</gene>
<protein>
    <recommendedName>
        <fullName evidence="6">Bms1-type G domain-containing protein</fullName>
    </recommendedName>
</protein>
<proteinExistence type="predicted"/>
<dbReference type="InterPro" id="IPR027417">
    <property type="entry name" value="P-loop_NTPase"/>
</dbReference>
<name>A0A8J6B9C0_9EUKA</name>
<evidence type="ECO:0000313" key="5">
    <source>
        <dbReference type="Proteomes" id="UP000717585"/>
    </source>
</evidence>
<accession>A0A8J6B9C0</accession>
<sequence length="917" mass="102053">MEQQPPLVIVVQGPAGSGKSTLIQGLVQMFTGQKISRIAGPITVRQTRARRLMFIECTPDMPSMIDLAKVPDMVIMCANAHDWEMETFEYHTLLAVHGFPLVHGVITHLDEIEQKKQNRVKSHLNERWKKQNSHESSMFVLKYDGVRKQYDKNAVKRFSQTHLQKSPKHLRWREAHPFVLADRIEAIDDAPTSMRLFGYVLGSNLRPGQLCHIPGLGDVSAESVEFREDPCPILNKGSKRGLGEKDKLVYAPMSDIAGMERVAGRQTITISGEAHYGQTVASEGLERQRAVLVGDQTEGEKIIAGLHTARERAKADDAALFASDDDQDESDEDVDMTSGPAFEFASDDSDDSSSDSDSDSDSTSSDSDTDHDLATPLAPDVSDPTFLALLDALTDVTHVYPAVSLPMDEEGVDDWLRDRFITGEFGQHDRDMAAGDLGVESGNEDDEEEGDEKDGEGEEKDEDKEETPEEEEDFEARYMRLQGEKHALIAERNKMIANLPEAQRVKVEGYRPGSYVCVLVTGVDPAFFDCFDPTRPVVLGGLGPGESAVGQVHTRIIRHPYHRKILKNGDPAVISMGWRRFQTRPIFSMEDPNGRQRQIKYTPEHMHCFATFHGPLIPPNYGVAVFQSISRSKSSFRVSATGTVLQMGKKHGLTKKLKLIGTPFRAANRKDGVKTNTMKNSAFIKGMFNSELEVNRFVGAKIRTVSGIRGIIKKAEKAPPGAFRATFEDKILLSDIVFLRGWVPVEIPAWCLTVATLLQRGNEWAGMKTTREVRDEKGVAIPVNKDSLYSGIIERKERVFSKTVVPKKIATALPFGSKVEQSGKRSSDGYLATRHREMMAARTVAEKARDASVTHIQQLSAHRRVKRADAAKERVKKAEKAKAGRDAIRQANEKERRKAQYRRQGLNRKDAVGATAI</sequence>
<dbReference type="Pfam" id="PF08142">
    <property type="entry name" value="AARP2CN"/>
    <property type="match status" value="1"/>
</dbReference>
<dbReference type="GO" id="GO:0000479">
    <property type="term" value="P:endonucleolytic cleavage of tricistronic rRNA transcript (SSU-rRNA, 5.8S rRNA, LSU-rRNA)"/>
    <property type="evidence" value="ECO:0007669"/>
    <property type="project" value="TreeGrafter"/>
</dbReference>
<dbReference type="EMBL" id="JAHDYR010000011">
    <property type="protein sequence ID" value="KAG9395477.1"/>
    <property type="molecule type" value="Genomic_DNA"/>
</dbReference>
<dbReference type="GO" id="GO:0005634">
    <property type="term" value="C:nucleus"/>
    <property type="evidence" value="ECO:0007669"/>
    <property type="project" value="InterPro"/>
</dbReference>
<feature type="region of interest" description="Disordered" evidence="1">
    <location>
        <begin position="875"/>
        <end position="917"/>
    </location>
</feature>
<feature type="region of interest" description="Disordered" evidence="1">
    <location>
        <begin position="427"/>
        <end position="473"/>
    </location>
</feature>
<dbReference type="OrthoDB" id="10260897at2759"/>
<dbReference type="SMART" id="SM00785">
    <property type="entry name" value="AARP2CN"/>
    <property type="match status" value="1"/>
</dbReference>
<dbReference type="GO" id="GO:0005525">
    <property type="term" value="F:GTP binding"/>
    <property type="evidence" value="ECO:0007669"/>
    <property type="project" value="TreeGrafter"/>
</dbReference>
<dbReference type="InterPro" id="IPR039761">
    <property type="entry name" value="Bms1/Tsr1"/>
</dbReference>
<dbReference type="AlphaFoldDB" id="A0A8J6B9C0"/>
<feature type="compositionally biased region" description="Basic and acidic residues" evidence="1">
    <location>
        <begin position="875"/>
        <end position="898"/>
    </location>
</feature>
<evidence type="ECO:0000256" key="1">
    <source>
        <dbReference type="SAM" id="MobiDB-lite"/>
    </source>
</evidence>
<dbReference type="InterPro" id="IPR007034">
    <property type="entry name" value="BMS1_TSR1_C"/>
</dbReference>
<comment type="caution">
    <text evidence="4">The sequence shown here is derived from an EMBL/GenBank/DDBJ whole genome shotgun (WGS) entry which is preliminary data.</text>
</comment>
<evidence type="ECO:0000259" key="2">
    <source>
        <dbReference type="SMART" id="SM00785"/>
    </source>
</evidence>
<evidence type="ECO:0000313" key="4">
    <source>
        <dbReference type="EMBL" id="KAG9395477.1"/>
    </source>
</evidence>
<dbReference type="Pfam" id="PF04950">
    <property type="entry name" value="RIBIOP_C"/>
    <property type="match status" value="1"/>
</dbReference>
<organism evidence="4 5">
    <name type="scientific">Carpediemonas membranifera</name>
    <dbReference type="NCBI Taxonomy" id="201153"/>
    <lineage>
        <taxon>Eukaryota</taxon>
        <taxon>Metamonada</taxon>
        <taxon>Carpediemonas-like organisms</taxon>
        <taxon>Carpediemonas</taxon>
    </lineage>
</organism>
<feature type="compositionally biased region" description="Acidic residues" evidence="1">
    <location>
        <begin position="345"/>
        <end position="360"/>
    </location>
</feature>
<dbReference type="Gene3D" id="3.40.50.300">
    <property type="entry name" value="P-loop containing nucleotide triphosphate hydrolases"/>
    <property type="match status" value="1"/>
</dbReference>
<evidence type="ECO:0008006" key="6">
    <source>
        <dbReference type="Google" id="ProtNLM"/>
    </source>
</evidence>
<dbReference type="GO" id="GO:0030686">
    <property type="term" value="C:90S preribosome"/>
    <property type="evidence" value="ECO:0007669"/>
    <property type="project" value="TreeGrafter"/>
</dbReference>
<evidence type="ECO:0000259" key="3">
    <source>
        <dbReference type="SMART" id="SM01362"/>
    </source>
</evidence>
<dbReference type="PANTHER" id="PTHR12858:SF2">
    <property type="entry name" value="RIBOSOME BIOGENESIS PROTEIN BMS1 HOMOLOG"/>
    <property type="match status" value="1"/>
</dbReference>
<feature type="region of interest" description="Disordered" evidence="1">
    <location>
        <begin position="321"/>
        <end position="381"/>
    </location>
</feature>
<feature type="compositionally biased region" description="Acidic residues" evidence="1">
    <location>
        <begin position="323"/>
        <end position="335"/>
    </location>
</feature>
<dbReference type="SMART" id="SM01362">
    <property type="entry name" value="DUF663"/>
    <property type="match status" value="1"/>
</dbReference>
<dbReference type="GO" id="GO:0003924">
    <property type="term" value="F:GTPase activity"/>
    <property type="evidence" value="ECO:0007669"/>
    <property type="project" value="TreeGrafter"/>
</dbReference>
<dbReference type="PANTHER" id="PTHR12858">
    <property type="entry name" value="RIBOSOME BIOGENESIS PROTEIN"/>
    <property type="match status" value="1"/>
</dbReference>
<dbReference type="SUPFAM" id="SSF52540">
    <property type="entry name" value="P-loop containing nucleoside triphosphate hydrolases"/>
    <property type="match status" value="1"/>
</dbReference>
<feature type="domain" description="Ribosome biogenesis protein BMS1/TSR1 C-terminal" evidence="3">
    <location>
        <begin position="424"/>
        <end position="745"/>
    </location>
</feature>
<keyword evidence="5" id="KW-1185">Reference proteome</keyword>
<dbReference type="InterPro" id="IPR012948">
    <property type="entry name" value="AARP2CN"/>
</dbReference>
<feature type="compositionally biased region" description="Acidic residues" evidence="1">
    <location>
        <begin position="442"/>
        <end position="473"/>
    </location>
</feature>
<dbReference type="GO" id="GO:0000462">
    <property type="term" value="P:maturation of SSU-rRNA from tricistronic rRNA transcript (SSU-rRNA, 5.8S rRNA, LSU-rRNA)"/>
    <property type="evidence" value="ECO:0007669"/>
    <property type="project" value="TreeGrafter"/>
</dbReference>
<dbReference type="Proteomes" id="UP000717585">
    <property type="component" value="Unassembled WGS sequence"/>
</dbReference>
<dbReference type="GO" id="GO:0034511">
    <property type="term" value="F:U3 snoRNA binding"/>
    <property type="evidence" value="ECO:0007669"/>
    <property type="project" value="TreeGrafter"/>
</dbReference>